<organism evidence="2 3">
    <name type="scientific">Flaviramulus aquimarinus</name>
    <dbReference type="NCBI Taxonomy" id="1170456"/>
    <lineage>
        <taxon>Bacteria</taxon>
        <taxon>Pseudomonadati</taxon>
        <taxon>Bacteroidota</taxon>
        <taxon>Flavobacteriia</taxon>
        <taxon>Flavobacteriales</taxon>
        <taxon>Flavobacteriaceae</taxon>
        <taxon>Flaviramulus</taxon>
    </lineage>
</organism>
<accession>A0ABP9F846</accession>
<comment type="caution">
    <text evidence="2">The sequence shown here is derived from an EMBL/GenBank/DDBJ whole genome shotgun (WGS) entry which is preliminary data.</text>
</comment>
<protein>
    <recommendedName>
        <fullName evidence="4">Por secretion system C-terminal sorting domain-containing protein</fullName>
    </recommendedName>
</protein>
<keyword evidence="1" id="KW-0732">Signal</keyword>
<keyword evidence="3" id="KW-1185">Reference proteome</keyword>
<evidence type="ECO:0000313" key="2">
    <source>
        <dbReference type="EMBL" id="GAA4895629.1"/>
    </source>
</evidence>
<dbReference type="NCBIfam" id="TIGR04183">
    <property type="entry name" value="Por_Secre_tail"/>
    <property type="match status" value="1"/>
</dbReference>
<sequence length="532" mass="56805">MNIKTTFTIICLLILTKSFSQITLELDQIQLNSQTTIQNCNTVDFGLTANNNLVFYYTLEKPQNQAVSEGEIRVKLKYSSNVNANTKTSATIASSLWNDSEMYSSTITTDIQASEIQVSGSTVFLEFVTGGGFYYSCEYPLIKTQIPTFELDDDSYTISCGSTSSRTFTVNNVYNSPGTLSYSWNVGSGWKRNGSPVSGSFTTTTNSITLEPNSPNSLPSNVSVTTSLNGVAYPTKTATVTRGGYNPVYQITGSNQLCSTATYSVNNLPAGTTLSSWTSSHPAVATMTTNSKNKGVLTAVGNGIITVSATLTNACGQTAIITKNNIGVGSPTVNNHGINGGSSSVYVNSVSYLSASPVSGISSYYWWITPAGGCSAGSGPTINNVNPYTSSSTSVQVNWGACPGTYSVVCWAENDCGTTSIGQKFVTVKSLNEPCNNNFSLRVSPNPNKGKEIGVTVNLVPNPEPCPTNALLSTEVKKYHVEVYDFYGMKKFSGNYKSEKMSLGNLRLKKGTYFVKVTSSGGINESKTLIID</sequence>
<dbReference type="RefSeq" id="WP_345274049.1">
    <property type="nucleotide sequence ID" value="NZ_BAABJH010000002.1"/>
</dbReference>
<dbReference type="Proteomes" id="UP001500433">
    <property type="component" value="Unassembled WGS sequence"/>
</dbReference>
<dbReference type="InterPro" id="IPR026444">
    <property type="entry name" value="Secre_tail"/>
</dbReference>
<reference evidence="3" key="1">
    <citation type="journal article" date="2019" name="Int. J. Syst. Evol. Microbiol.">
        <title>The Global Catalogue of Microorganisms (GCM) 10K type strain sequencing project: providing services to taxonomists for standard genome sequencing and annotation.</title>
        <authorList>
            <consortium name="The Broad Institute Genomics Platform"/>
            <consortium name="The Broad Institute Genome Sequencing Center for Infectious Disease"/>
            <person name="Wu L."/>
            <person name="Ma J."/>
        </authorList>
    </citation>
    <scope>NUCLEOTIDE SEQUENCE [LARGE SCALE GENOMIC DNA]</scope>
    <source>
        <strain evidence="3">JCM 18274</strain>
    </source>
</reference>
<dbReference type="Gene3D" id="2.60.40.1080">
    <property type="match status" value="1"/>
</dbReference>
<gene>
    <name evidence="2" type="ORF">GCM10023311_20470</name>
</gene>
<evidence type="ECO:0000313" key="3">
    <source>
        <dbReference type="Proteomes" id="UP001500433"/>
    </source>
</evidence>
<dbReference type="EMBL" id="BAABJH010000002">
    <property type="protein sequence ID" value="GAA4895629.1"/>
    <property type="molecule type" value="Genomic_DNA"/>
</dbReference>
<evidence type="ECO:0008006" key="4">
    <source>
        <dbReference type="Google" id="ProtNLM"/>
    </source>
</evidence>
<proteinExistence type="predicted"/>
<name>A0ABP9F846_9FLAO</name>
<evidence type="ECO:0000256" key="1">
    <source>
        <dbReference type="ARBA" id="ARBA00022729"/>
    </source>
</evidence>